<feature type="region of interest" description="Disordered" evidence="1">
    <location>
        <begin position="264"/>
        <end position="296"/>
    </location>
</feature>
<keyword evidence="3" id="KW-1185">Reference proteome</keyword>
<name>A0A8X6T5J9_NEPPI</name>
<accession>A0A8X6T5J9</accession>
<evidence type="ECO:0000313" key="3">
    <source>
        <dbReference type="Proteomes" id="UP000887013"/>
    </source>
</evidence>
<organism evidence="2 3">
    <name type="scientific">Nephila pilipes</name>
    <name type="common">Giant wood spider</name>
    <name type="synonym">Nephila maculata</name>
    <dbReference type="NCBI Taxonomy" id="299642"/>
    <lineage>
        <taxon>Eukaryota</taxon>
        <taxon>Metazoa</taxon>
        <taxon>Ecdysozoa</taxon>
        <taxon>Arthropoda</taxon>
        <taxon>Chelicerata</taxon>
        <taxon>Arachnida</taxon>
        <taxon>Araneae</taxon>
        <taxon>Araneomorphae</taxon>
        <taxon>Entelegynae</taxon>
        <taxon>Araneoidea</taxon>
        <taxon>Nephilidae</taxon>
        <taxon>Nephila</taxon>
    </lineage>
</organism>
<evidence type="ECO:0000256" key="1">
    <source>
        <dbReference type="SAM" id="MobiDB-lite"/>
    </source>
</evidence>
<feature type="compositionally biased region" description="Polar residues" evidence="1">
    <location>
        <begin position="275"/>
        <end position="286"/>
    </location>
</feature>
<gene>
    <name evidence="2" type="ORF">NPIL_299431</name>
</gene>
<feature type="region of interest" description="Disordered" evidence="1">
    <location>
        <begin position="1"/>
        <end position="24"/>
    </location>
</feature>
<dbReference type="Proteomes" id="UP000887013">
    <property type="component" value="Unassembled WGS sequence"/>
</dbReference>
<proteinExistence type="predicted"/>
<dbReference type="EMBL" id="BMAW01097174">
    <property type="protein sequence ID" value="GFS78270.1"/>
    <property type="molecule type" value="Genomic_DNA"/>
</dbReference>
<dbReference type="AlphaFoldDB" id="A0A8X6T5J9"/>
<sequence>MESESGTVGAQSGASNAACPQSGTSSNPFKLNLKRFAYDVFASVFIRLGVAHFPETELRPNHYNDSTVLSQMSTVVLGHQIFQRDAWRQIFKSNFDPYSLCYFRGITEYVWRTLKRTEEHKTKDPQWMFEALFSVHIELYFYLKFRNKPLCLEELPESWCRLYSEYLSDTHGDISEFIKPQDKRFVKFLDLTVDHYLKHYCFPYETTRSSGIFSSYIRSPEVKELVESENPITLQDIEGILNIVKYRRSDEYWSANSSPRIRVIRRKRPLEESTDSGASGQRSPGPSTDAPESGQK</sequence>
<evidence type="ECO:0000313" key="2">
    <source>
        <dbReference type="EMBL" id="GFS78270.1"/>
    </source>
</evidence>
<comment type="caution">
    <text evidence="2">The sequence shown here is derived from an EMBL/GenBank/DDBJ whole genome shotgun (WGS) entry which is preliminary data.</text>
</comment>
<protein>
    <submittedName>
        <fullName evidence="2">Uncharacterized protein</fullName>
    </submittedName>
</protein>
<reference evidence="2" key="1">
    <citation type="submission" date="2020-08" db="EMBL/GenBank/DDBJ databases">
        <title>Multicomponent nature underlies the extraordinary mechanical properties of spider dragline silk.</title>
        <authorList>
            <person name="Kono N."/>
            <person name="Nakamura H."/>
            <person name="Mori M."/>
            <person name="Yoshida Y."/>
            <person name="Ohtoshi R."/>
            <person name="Malay A.D."/>
            <person name="Moran D.A.P."/>
            <person name="Tomita M."/>
            <person name="Numata K."/>
            <person name="Arakawa K."/>
        </authorList>
    </citation>
    <scope>NUCLEOTIDE SEQUENCE</scope>
</reference>